<dbReference type="PATRIC" id="fig|446465.5.peg.1951"/>
<dbReference type="AlphaFoldDB" id="C7MDW9"/>
<accession>C7MDW9</accession>
<keyword evidence="5" id="KW-1185">Reference proteome</keyword>
<dbReference type="STRING" id="446465.Bfae_19640"/>
<evidence type="ECO:0000256" key="1">
    <source>
        <dbReference type="ARBA" id="ARBA00022741"/>
    </source>
</evidence>
<dbReference type="EMBL" id="CP001643">
    <property type="protein sequence ID" value="ACU85776.1"/>
    <property type="molecule type" value="Genomic_DNA"/>
</dbReference>
<dbReference type="Gene3D" id="3.40.50.300">
    <property type="entry name" value="P-loop containing nucleotide triphosphate hydrolases"/>
    <property type="match status" value="1"/>
</dbReference>
<dbReference type="HOGENOM" id="CLU_000604_1_11_11"/>
<sequence length="264" mass="28531">MPQRSILHLESVDFVREGRPILTDVGMRVGAGEHWALIGPNGAGKSTLLSLCGAVNHPTRGSVQVLGRTLGRVDIRELRTSIGHVNPRHPLTSALTVRQVVLTGATGSTELVPRWVPDEATQERADELIEMLGLAELGAATWPTMSQGERGRALIARALLPDPPLLLLDEPSTGLDVAAREQFLSTLDELHRARPSLATILVTHHLEELPSSTTHALLIKDGRVHAAGRAQDVLTTGLVSECFDHPIGIEHRAGRWQARALARS</sequence>
<gene>
    <name evidence="4" type="ordered locus">Bfae_19640</name>
</gene>
<evidence type="ECO:0000259" key="3">
    <source>
        <dbReference type="PROSITE" id="PS50893"/>
    </source>
</evidence>
<dbReference type="PROSITE" id="PS50893">
    <property type="entry name" value="ABC_TRANSPORTER_2"/>
    <property type="match status" value="1"/>
</dbReference>
<dbReference type="OrthoDB" id="9789994at2"/>
<dbReference type="eggNOG" id="COG1119">
    <property type="taxonomic scope" value="Bacteria"/>
</dbReference>
<protein>
    <submittedName>
        <fullName evidence="4">ABC-type molybdenum transport system, ATPase component/photorepair protein PhrA</fullName>
    </submittedName>
</protein>
<dbReference type="InterPro" id="IPR003439">
    <property type="entry name" value="ABC_transporter-like_ATP-bd"/>
</dbReference>
<dbReference type="GO" id="GO:0016887">
    <property type="term" value="F:ATP hydrolysis activity"/>
    <property type="evidence" value="ECO:0007669"/>
    <property type="project" value="InterPro"/>
</dbReference>
<keyword evidence="1" id="KW-0547">Nucleotide-binding</keyword>
<evidence type="ECO:0000313" key="5">
    <source>
        <dbReference type="Proteomes" id="UP000001919"/>
    </source>
</evidence>
<keyword evidence="2" id="KW-0067">ATP-binding</keyword>
<name>C7MDW9_BRAFD</name>
<reference evidence="4 5" key="1">
    <citation type="journal article" date="2009" name="Stand. Genomic Sci.">
        <title>Complete genome sequence of Brachybacterium faecium type strain (Schefferle 6-10).</title>
        <authorList>
            <person name="Lapidus A."/>
            <person name="Pukall R."/>
            <person name="Labuttii K."/>
            <person name="Copeland A."/>
            <person name="Del Rio T.G."/>
            <person name="Nolan M."/>
            <person name="Chen F."/>
            <person name="Lucas S."/>
            <person name="Tice H."/>
            <person name="Cheng J.F."/>
            <person name="Bruce D."/>
            <person name="Goodwin L."/>
            <person name="Pitluck S."/>
            <person name="Rohde M."/>
            <person name="Goker M."/>
            <person name="Pati A."/>
            <person name="Ivanova N."/>
            <person name="Mavrommatis K."/>
            <person name="Chen A."/>
            <person name="Palaniappan K."/>
            <person name="D'haeseleer P."/>
            <person name="Chain P."/>
            <person name="Bristow J."/>
            <person name="Eisen J.A."/>
            <person name="Markowitz V."/>
            <person name="Hugenholtz P."/>
            <person name="Kyrpides N.C."/>
            <person name="Klenk H.P."/>
        </authorList>
    </citation>
    <scope>NUCLEOTIDE SEQUENCE [LARGE SCALE GENOMIC DNA]</scope>
    <source>
        <strain evidence="5">ATCC 43885 / DSM 4810 / JCM 11609 / LMG 19847 / NBRC 14762 / NCIMB 9860 / 6-10</strain>
    </source>
</reference>
<dbReference type="InterPro" id="IPR027417">
    <property type="entry name" value="P-loop_NTPase"/>
</dbReference>
<dbReference type="SUPFAM" id="SSF52540">
    <property type="entry name" value="P-loop containing nucleoside triphosphate hydrolases"/>
    <property type="match status" value="1"/>
</dbReference>
<dbReference type="InterPro" id="IPR003593">
    <property type="entry name" value="AAA+_ATPase"/>
</dbReference>
<proteinExistence type="predicted"/>
<dbReference type="Pfam" id="PF00005">
    <property type="entry name" value="ABC_tran"/>
    <property type="match status" value="1"/>
</dbReference>
<dbReference type="GO" id="GO:0005524">
    <property type="term" value="F:ATP binding"/>
    <property type="evidence" value="ECO:0007669"/>
    <property type="project" value="UniProtKB-KW"/>
</dbReference>
<dbReference type="SMART" id="SM00382">
    <property type="entry name" value="AAA"/>
    <property type="match status" value="1"/>
</dbReference>
<organism evidence="4 5">
    <name type="scientific">Brachybacterium faecium (strain ATCC 43885 / DSM 4810 / JCM 11609 / LMG 19847 / NBRC 14762 / NCIMB 9860 / 6-10)</name>
    <dbReference type="NCBI Taxonomy" id="446465"/>
    <lineage>
        <taxon>Bacteria</taxon>
        <taxon>Bacillati</taxon>
        <taxon>Actinomycetota</taxon>
        <taxon>Actinomycetes</taxon>
        <taxon>Micrococcales</taxon>
        <taxon>Dermabacteraceae</taxon>
        <taxon>Brachybacterium</taxon>
    </lineage>
</organism>
<evidence type="ECO:0000256" key="2">
    <source>
        <dbReference type="ARBA" id="ARBA00022840"/>
    </source>
</evidence>
<dbReference type="Proteomes" id="UP000001919">
    <property type="component" value="Chromosome"/>
</dbReference>
<feature type="domain" description="ABC transporter" evidence="3">
    <location>
        <begin position="7"/>
        <end position="246"/>
    </location>
</feature>
<evidence type="ECO:0000313" key="4">
    <source>
        <dbReference type="EMBL" id="ACU85776.1"/>
    </source>
</evidence>
<dbReference type="PANTHER" id="PTHR43158">
    <property type="entry name" value="SKFA PEPTIDE EXPORT ATP-BINDING PROTEIN SKFE"/>
    <property type="match status" value="1"/>
</dbReference>
<dbReference type="PANTHER" id="PTHR43158:SF2">
    <property type="entry name" value="SKFA PEPTIDE EXPORT ATP-BINDING PROTEIN SKFE"/>
    <property type="match status" value="1"/>
</dbReference>
<dbReference type="KEGG" id="bfa:Bfae_19640"/>